<sequence>MELSCKKCPTPQDQLSASTASRQATKPTCAKKTQPSSNAGENTYPRPSQIHPISHPSKNVYDVETVTKYKTELQKNKRRSTDTPAPFEKKKSNNL</sequence>
<proteinExistence type="predicted"/>
<evidence type="ECO:0000313" key="2">
    <source>
        <dbReference type="EMBL" id="MBW0532887.1"/>
    </source>
</evidence>
<feature type="compositionally biased region" description="Basic and acidic residues" evidence="1">
    <location>
        <begin position="65"/>
        <end position="95"/>
    </location>
</feature>
<accession>A0A9Q3IAA3</accession>
<protein>
    <submittedName>
        <fullName evidence="2">Uncharacterized protein</fullName>
    </submittedName>
</protein>
<name>A0A9Q3IAA3_9BASI</name>
<comment type="caution">
    <text evidence="2">The sequence shown here is derived from an EMBL/GenBank/DDBJ whole genome shotgun (WGS) entry which is preliminary data.</text>
</comment>
<dbReference type="AlphaFoldDB" id="A0A9Q3IAA3"/>
<keyword evidence="3" id="KW-1185">Reference proteome</keyword>
<feature type="compositionally biased region" description="Polar residues" evidence="1">
    <location>
        <begin position="11"/>
        <end position="41"/>
    </location>
</feature>
<dbReference type="Proteomes" id="UP000765509">
    <property type="component" value="Unassembled WGS sequence"/>
</dbReference>
<feature type="region of interest" description="Disordered" evidence="1">
    <location>
        <begin position="1"/>
        <end position="95"/>
    </location>
</feature>
<organism evidence="2 3">
    <name type="scientific">Austropuccinia psidii MF-1</name>
    <dbReference type="NCBI Taxonomy" id="1389203"/>
    <lineage>
        <taxon>Eukaryota</taxon>
        <taxon>Fungi</taxon>
        <taxon>Dikarya</taxon>
        <taxon>Basidiomycota</taxon>
        <taxon>Pucciniomycotina</taxon>
        <taxon>Pucciniomycetes</taxon>
        <taxon>Pucciniales</taxon>
        <taxon>Sphaerophragmiaceae</taxon>
        <taxon>Austropuccinia</taxon>
    </lineage>
</organism>
<evidence type="ECO:0000256" key="1">
    <source>
        <dbReference type="SAM" id="MobiDB-lite"/>
    </source>
</evidence>
<dbReference type="EMBL" id="AVOT02038097">
    <property type="protein sequence ID" value="MBW0532887.1"/>
    <property type="molecule type" value="Genomic_DNA"/>
</dbReference>
<reference evidence="2" key="1">
    <citation type="submission" date="2021-03" db="EMBL/GenBank/DDBJ databases">
        <title>Draft genome sequence of rust myrtle Austropuccinia psidii MF-1, a brazilian biotype.</title>
        <authorList>
            <person name="Quecine M.C."/>
            <person name="Pachon D.M.R."/>
            <person name="Bonatelli M.L."/>
            <person name="Correr F.H."/>
            <person name="Franceschini L.M."/>
            <person name="Leite T.F."/>
            <person name="Margarido G.R.A."/>
            <person name="Almeida C.A."/>
            <person name="Ferrarezi J.A."/>
            <person name="Labate C.A."/>
        </authorList>
    </citation>
    <scope>NUCLEOTIDE SEQUENCE</scope>
    <source>
        <strain evidence="2">MF-1</strain>
    </source>
</reference>
<evidence type="ECO:0000313" key="3">
    <source>
        <dbReference type="Proteomes" id="UP000765509"/>
    </source>
</evidence>
<gene>
    <name evidence="2" type="ORF">O181_072602</name>
</gene>